<dbReference type="Gene3D" id="3.40.1180.10">
    <property type="entry name" value="Decaprenyl diphosphate synthase-like"/>
    <property type="match status" value="1"/>
</dbReference>
<sequence>MAAEHAPGHSHSPSAPGQDEQSHSHRGSLLDDPERMPIPSALVPHHVAIIMDGNGRWAAQRGLDRLHGHQQGTSNIRRITHTAGRLGIKYLTLWAFSTENWSRPEAEVQGILRILANAIVTETEELHRQGARLWHIGELDALEPELRQSVRDAIALTEHNTALTLTLAFNYGGRREILHAVRRMVLDEVPADEITEESFRQRLYAPSLPDADLIIRTSGEFRMSNFLLWQGAYAEFYFSPKFWPDFGPDDLVEAVVDYSRRERRFGALTAAGLKQ</sequence>
<comment type="similarity">
    <text evidence="2">Belongs to the UPP synthase family.</text>
</comment>
<feature type="binding site" evidence="2">
    <location>
        <position position="69"/>
    </location>
    <ligand>
        <name>substrate</name>
    </ligand>
</feature>
<feature type="active site" evidence="2">
    <location>
        <position position="52"/>
    </location>
</feature>
<proteinExistence type="inferred from homology"/>
<dbReference type="Pfam" id="PF01255">
    <property type="entry name" value="Prenyltransf"/>
    <property type="match status" value="1"/>
</dbReference>
<evidence type="ECO:0000313" key="4">
    <source>
        <dbReference type="EMBL" id="CAA9560899.1"/>
    </source>
</evidence>
<gene>
    <name evidence="4" type="ORF">AVDCRST_MAG43-1980</name>
</gene>
<dbReference type="PANTHER" id="PTHR10291">
    <property type="entry name" value="DEHYDRODOLICHYL DIPHOSPHATE SYNTHASE FAMILY MEMBER"/>
    <property type="match status" value="1"/>
</dbReference>
<dbReference type="InterPro" id="IPR036424">
    <property type="entry name" value="UPP_synth-like_sf"/>
</dbReference>
<dbReference type="GO" id="GO:0008834">
    <property type="term" value="F:ditrans,polycis-undecaprenyl-diphosphate synthase [(2E,6E)-farnesyl-diphosphate specific] activity"/>
    <property type="evidence" value="ECO:0007669"/>
    <property type="project" value="TreeGrafter"/>
</dbReference>
<dbReference type="CDD" id="cd00475">
    <property type="entry name" value="Cis_IPPS"/>
    <property type="match status" value="1"/>
</dbReference>
<dbReference type="HAMAP" id="MF_01139">
    <property type="entry name" value="ISPT"/>
    <property type="match status" value="1"/>
</dbReference>
<feature type="binding site" evidence="2">
    <location>
        <position position="235"/>
    </location>
    <ligand>
        <name>Mg(2+)</name>
        <dbReference type="ChEBI" id="CHEBI:18420"/>
    </ligand>
</feature>
<dbReference type="GO" id="GO:0000287">
    <property type="term" value="F:magnesium ion binding"/>
    <property type="evidence" value="ECO:0007669"/>
    <property type="project" value="UniProtKB-UniRule"/>
</dbReference>
<dbReference type="InterPro" id="IPR018520">
    <property type="entry name" value="UPP_synth-like_CS"/>
</dbReference>
<feature type="binding site" evidence="2">
    <location>
        <position position="216"/>
    </location>
    <ligand>
        <name>substrate</name>
    </ligand>
</feature>
<dbReference type="SUPFAM" id="SSF64005">
    <property type="entry name" value="Undecaprenyl diphosphate synthase"/>
    <property type="match status" value="1"/>
</dbReference>
<accession>A0A6J4UZ55</accession>
<keyword evidence="1 2" id="KW-0808">Transferase</keyword>
<feature type="binding site" evidence="2">
    <location>
        <begin position="53"/>
        <end position="56"/>
    </location>
    <ligand>
        <name>substrate</name>
    </ligand>
</feature>
<feature type="binding site" evidence="2">
    <location>
        <begin position="222"/>
        <end position="224"/>
    </location>
    <ligand>
        <name>substrate</name>
    </ligand>
</feature>
<feature type="binding site" evidence="2">
    <location>
        <position position="65"/>
    </location>
    <ligand>
        <name>substrate</name>
    </ligand>
</feature>
<feature type="binding site" evidence="2">
    <location>
        <begin position="97"/>
        <end position="99"/>
    </location>
    <ligand>
        <name>substrate</name>
    </ligand>
</feature>
<protein>
    <recommendedName>
        <fullName evidence="2">Isoprenyl transferase</fullName>
        <ecNumber evidence="2">2.5.1.-</ecNumber>
    </recommendedName>
</protein>
<feature type="binding site" evidence="2">
    <location>
        <position position="101"/>
    </location>
    <ligand>
        <name>substrate</name>
    </ligand>
</feature>
<comment type="function">
    <text evidence="2">Catalyzes the condensation of isopentenyl diphosphate (IPP) with allylic pyrophosphates generating different type of terpenoids.</text>
</comment>
<keyword evidence="2" id="KW-0460">Magnesium</keyword>
<dbReference type="GO" id="GO:0016094">
    <property type="term" value="P:polyprenol biosynthetic process"/>
    <property type="evidence" value="ECO:0007669"/>
    <property type="project" value="TreeGrafter"/>
</dbReference>
<name>A0A6J4UZ55_9BACT</name>
<feature type="binding site" evidence="2">
    <location>
        <position position="57"/>
    </location>
    <ligand>
        <name>substrate</name>
    </ligand>
</feature>
<dbReference type="EMBL" id="CADCWI010000092">
    <property type="protein sequence ID" value="CAA9560899.1"/>
    <property type="molecule type" value="Genomic_DNA"/>
</dbReference>
<dbReference type="GO" id="GO:0030145">
    <property type="term" value="F:manganese ion binding"/>
    <property type="evidence" value="ECO:0007669"/>
    <property type="project" value="TreeGrafter"/>
</dbReference>
<dbReference type="InterPro" id="IPR001441">
    <property type="entry name" value="UPP_synth-like"/>
</dbReference>
<dbReference type="PROSITE" id="PS01066">
    <property type="entry name" value="UPP_SYNTHASE"/>
    <property type="match status" value="1"/>
</dbReference>
<feature type="active site" description="Proton acceptor" evidence="2">
    <location>
        <position position="100"/>
    </location>
</feature>
<feature type="binding site" evidence="2">
    <location>
        <position position="103"/>
    </location>
    <ligand>
        <name>substrate</name>
    </ligand>
</feature>
<feature type="binding site" evidence="2">
    <location>
        <position position="52"/>
    </location>
    <ligand>
        <name>Mg(2+)</name>
        <dbReference type="ChEBI" id="CHEBI:18420"/>
    </ligand>
</feature>
<evidence type="ECO:0000256" key="2">
    <source>
        <dbReference type="HAMAP-Rule" id="MF_01139"/>
    </source>
</evidence>
<feature type="region of interest" description="Disordered" evidence="3">
    <location>
        <begin position="1"/>
        <end position="37"/>
    </location>
</feature>
<feature type="compositionally biased region" description="Basic and acidic residues" evidence="3">
    <location>
        <begin position="20"/>
        <end position="35"/>
    </location>
</feature>
<comment type="subunit">
    <text evidence="2">Homodimer.</text>
</comment>
<dbReference type="NCBIfam" id="TIGR00055">
    <property type="entry name" value="uppS"/>
    <property type="match status" value="1"/>
</dbReference>
<organism evidence="4">
    <name type="scientific">uncultured Thermomicrobiales bacterium</name>
    <dbReference type="NCBI Taxonomy" id="1645740"/>
    <lineage>
        <taxon>Bacteria</taxon>
        <taxon>Pseudomonadati</taxon>
        <taxon>Thermomicrobiota</taxon>
        <taxon>Thermomicrobia</taxon>
        <taxon>Thermomicrobiales</taxon>
        <taxon>environmental samples</taxon>
    </lineage>
</organism>
<dbReference type="EC" id="2.5.1.-" evidence="2"/>
<evidence type="ECO:0000256" key="1">
    <source>
        <dbReference type="ARBA" id="ARBA00022679"/>
    </source>
</evidence>
<reference evidence="4" key="1">
    <citation type="submission" date="2020-02" db="EMBL/GenBank/DDBJ databases">
        <authorList>
            <person name="Meier V. D."/>
        </authorList>
    </citation>
    <scope>NUCLEOTIDE SEQUENCE</scope>
    <source>
        <strain evidence="4">AVDCRST_MAG43</strain>
    </source>
</reference>
<dbReference type="GO" id="GO:0005829">
    <property type="term" value="C:cytosol"/>
    <property type="evidence" value="ECO:0007669"/>
    <property type="project" value="TreeGrafter"/>
</dbReference>
<dbReference type="AlphaFoldDB" id="A0A6J4UZ55"/>
<dbReference type="FunFam" id="3.40.1180.10:FF:000001">
    <property type="entry name" value="(2E,6E)-farnesyl-diphosphate-specific ditrans,polycis-undecaprenyl-diphosphate synthase"/>
    <property type="match status" value="1"/>
</dbReference>
<evidence type="ECO:0000256" key="3">
    <source>
        <dbReference type="SAM" id="MobiDB-lite"/>
    </source>
</evidence>
<keyword evidence="2" id="KW-0479">Metal-binding</keyword>
<comment type="cofactor">
    <cofactor evidence="2">
        <name>Mg(2+)</name>
        <dbReference type="ChEBI" id="CHEBI:18420"/>
    </cofactor>
    <text evidence="2">Binds 2 magnesium ions per subunit.</text>
</comment>
<dbReference type="PANTHER" id="PTHR10291:SF0">
    <property type="entry name" value="DEHYDRODOLICHYL DIPHOSPHATE SYNTHASE 2"/>
    <property type="match status" value="1"/>
</dbReference>